<protein>
    <submittedName>
        <fullName evidence="4">Serine/threonine-protein kinases PknA</fullName>
    </submittedName>
</protein>
<dbReference type="Gene3D" id="3.40.50.150">
    <property type="entry name" value="Vaccinia Virus protein VP39"/>
    <property type="match status" value="1"/>
</dbReference>
<dbReference type="Proteomes" id="UP001152797">
    <property type="component" value="Unassembled WGS sequence"/>
</dbReference>
<evidence type="ECO:0000313" key="2">
    <source>
        <dbReference type="EMBL" id="CAI3983147.1"/>
    </source>
</evidence>
<dbReference type="SMART" id="SM00220">
    <property type="entry name" value="S_TKc"/>
    <property type="match status" value="1"/>
</dbReference>
<keyword evidence="5" id="KW-1185">Reference proteome</keyword>
<keyword evidence="4" id="KW-0418">Kinase</keyword>
<dbReference type="SUPFAM" id="SSF53335">
    <property type="entry name" value="S-adenosyl-L-methionine-dependent methyltransferases"/>
    <property type="match status" value="1"/>
</dbReference>
<dbReference type="PROSITE" id="PS00108">
    <property type="entry name" value="PROTEIN_KINASE_ST"/>
    <property type="match status" value="1"/>
</dbReference>
<dbReference type="Pfam" id="PF00069">
    <property type="entry name" value="Pkinase"/>
    <property type="match status" value="1"/>
</dbReference>
<sequence length="693" mass="77541">MPLFRPVNRLRVVSAGSCDAAPESAYQEQGQIYFPTVVPRSSKTCCCADQKEVWMRPACGSCRTRYSWIRMASSLGVVLSVALCVAAAELQGAKVSQERNATGLEGQAKLRATYHKAEEIYDRPEGTPSAQHIHNFEDTEIAALAHYVTKCFSKHQLSDWNQCIRTEMDLENDLVSVFIFQGVSFSSWMHCKKTVFFNWGCTAGQSFPDRRADWCAKLCLTLLQAKKRVGTPELPWSAWSAAWLPFAQQVLDQSAQSILECPEGSMAAVAHGLLAMDEVSEFASYESIKTLHHALQMPPLRDEMSWQDYGMLTSASLFHFMYYKWVNVPQDNDVAETAAEDVTMSPAMLRPHHEFLFRSFIGPFVASGVYDLPMTENSVFFSEAFAFASFCHLHQVDLVAESGVYKGASTEMWSLFAKEVAAVDISLTQEAEQVAERHPNVKLYTGDGRTLLPQLLRQSARAAVFIDGPKGELAIRLALSLCELPQVAFVAIHDMGPYKRELRRLGAFFFSDEDWFQAAYGHLDEPFRQRPELVGGGHGAGLISARLPENVAEFLARHWNARLESVEHLAHLGLVHCDIKPNNFMLDDQGNVFIIDFGSVSVESDVPPMTCQQYCPPDSVVTSAWDIFSLGIVFSEMFRLDPVQAAHIAQQNPAFHGGLERLMSRMCSCLISDRPSLRECSFVLRAAFEKRYL</sequence>
<dbReference type="PROSITE" id="PS50011">
    <property type="entry name" value="PROTEIN_KINASE_DOM"/>
    <property type="match status" value="1"/>
</dbReference>
<evidence type="ECO:0000313" key="3">
    <source>
        <dbReference type="EMBL" id="CAL1136522.1"/>
    </source>
</evidence>
<dbReference type="GO" id="GO:0005524">
    <property type="term" value="F:ATP binding"/>
    <property type="evidence" value="ECO:0007669"/>
    <property type="project" value="InterPro"/>
</dbReference>
<dbReference type="SUPFAM" id="SSF56112">
    <property type="entry name" value="Protein kinase-like (PK-like)"/>
    <property type="match status" value="1"/>
</dbReference>
<comment type="caution">
    <text evidence="2">The sequence shown here is derived from an EMBL/GenBank/DDBJ whole genome shotgun (WGS) entry which is preliminary data.</text>
</comment>
<keyword evidence="4" id="KW-0808">Transferase</keyword>
<dbReference type="EMBL" id="CAMXCT010000779">
    <property type="protein sequence ID" value="CAI3983147.1"/>
    <property type="molecule type" value="Genomic_DNA"/>
</dbReference>
<dbReference type="GO" id="GO:0005634">
    <property type="term" value="C:nucleus"/>
    <property type="evidence" value="ECO:0007669"/>
    <property type="project" value="TreeGrafter"/>
</dbReference>
<dbReference type="Gene3D" id="1.10.510.10">
    <property type="entry name" value="Transferase(Phosphotransferase) domain 1"/>
    <property type="match status" value="1"/>
</dbReference>
<evidence type="ECO:0000313" key="5">
    <source>
        <dbReference type="Proteomes" id="UP001152797"/>
    </source>
</evidence>
<reference evidence="3" key="2">
    <citation type="submission" date="2024-04" db="EMBL/GenBank/DDBJ databases">
        <authorList>
            <person name="Chen Y."/>
            <person name="Shah S."/>
            <person name="Dougan E. K."/>
            <person name="Thang M."/>
            <person name="Chan C."/>
        </authorList>
    </citation>
    <scope>NUCLEOTIDE SEQUENCE [LARGE SCALE GENOMIC DNA]</scope>
</reference>
<dbReference type="EMBL" id="CAMXCT030000779">
    <property type="protein sequence ID" value="CAL4770459.1"/>
    <property type="molecule type" value="Genomic_DNA"/>
</dbReference>
<dbReference type="InterPro" id="IPR000719">
    <property type="entry name" value="Prot_kinase_dom"/>
</dbReference>
<dbReference type="InterPro" id="IPR029063">
    <property type="entry name" value="SAM-dependent_MTases_sf"/>
</dbReference>
<dbReference type="OrthoDB" id="2161133at2759"/>
<gene>
    <name evidence="2" type="ORF">C1SCF055_LOCUS10784</name>
</gene>
<dbReference type="GO" id="GO:0044773">
    <property type="term" value="P:mitotic DNA damage checkpoint signaling"/>
    <property type="evidence" value="ECO:0007669"/>
    <property type="project" value="TreeGrafter"/>
</dbReference>
<accession>A0A9P1C0F6</accession>
<proteinExistence type="predicted"/>
<name>A0A9P1C0F6_9DINO</name>
<dbReference type="GO" id="GO:0004674">
    <property type="term" value="F:protein serine/threonine kinase activity"/>
    <property type="evidence" value="ECO:0007669"/>
    <property type="project" value="TreeGrafter"/>
</dbReference>
<dbReference type="PANTHER" id="PTHR44167">
    <property type="entry name" value="OVARIAN-SPECIFIC SERINE/THREONINE-PROTEIN KINASE LOK-RELATED"/>
    <property type="match status" value="1"/>
</dbReference>
<dbReference type="EMBL" id="CAMXCT020000779">
    <property type="protein sequence ID" value="CAL1136522.1"/>
    <property type="molecule type" value="Genomic_DNA"/>
</dbReference>
<dbReference type="InterPro" id="IPR008271">
    <property type="entry name" value="Ser/Thr_kinase_AS"/>
</dbReference>
<organism evidence="2">
    <name type="scientific">Cladocopium goreaui</name>
    <dbReference type="NCBI Taxonomy" id="2562237"/>
    <lineage>
        <taxon>Eukaryota</taxon>
        <taxon>Sar</taxon>
        <taxon>Alveolata</taxon>
        <taxon>Dinophyceae</taxon>
        <taxon>Suessiales</taxon>
        <taxon>Symbiodiniaceae</taxon>
        <taxon>Cladocopium</taxon>
    </lineage>
</organism>
<evidence type="ECO:0000259" key="1">
    <source>
        <dbReference type="PROSITE" id="PS50011"/>
    </source>
</evidence>
<dbReference type="PANTHER" id="PTHR44167:SF24">
    <property type="entry name" value="SERINE_THREONINE-PROTEIN KINASE CHK2"/>
    <property type="match status" value="1"/>
</dbReference>
<dbReference type="AlphaFoldDB" id="A0A9P1C0F6"/>
<reference evidence="2" key="1">
    <citation type="submission" date="2022-10" db="EMBL/GenBank/DDBJ databases">
        <authorList>
            <person name="Chen Y."/>
            <person name="Dougan E. K."/>
            <person name="Chan C."/>
            <person name="Rhodes N."/>
            <person name="Thang M."/>
        </authorList>
    </citation>
    <scope>NUCLEOTIDE SEQUENCE</scope>
</reference>
<dbReference type="InterPro" id="IPR011009">
    <property type="entry name" value="Kinase-like_dom_sf"/>
</dbReference>
<feature type="domain" description="Protein kinase" evidence="1">
    <location>
        <begin position="355"/>
        <end position="693"/>
    </location>
</feature>
<evidence type="ECO:0000313" key="4">
    <source>
        <dbReference type="EMBL" id="CAL4770459.1"/>
    </source>
</evidence>